<protein>
    <submittedName>
        <fullName evidence="5">DNA-binding CsgD family transcriptional regulator</fullName>
    </submittedName>
</protein>
<dbReference type="PROSITE" id="PS50043">
    <property type="entry name" value="HTH_LUXR_2"/>
    <property type="match status" value="1"/>
</dbReference>
<dbReference type="EMBL" id="JACHOU010000014">
    <property type="protein sequence ID" value="MBB6356475.1"/>
    <property type="molecule type" value="Genomic_DNA"/>
</dbReference>
<keyword evidence="3" id="KW-0804">Transcription</keyword>
<keyword evidence="1" id="KW-0805">Transcription regulation</keyword>
<evidence type="ECO:0000256" key="1">
    <source>
        <dbReference type="ARBA" id="ARBA00023015"/>
    </source>
</evidence>
<gene>
    <name evidence="5" type="ORF">GGR00_004287</name>
</gene>
<proteinExistence type="predicted"/>
<dbReference type="Proteomes" id="UP000536262">
    <property type="component" value="Unassembled WGS sequence"/>
</dbReference>
<dbReference type="PRINTS" id="PR00038">
    <property type="entry name" value="HTHLUXR"/>
</dbReference>
<reference evidence="5 6" key="1">
    <citation type="submission" date="2020-08" db="EMBL/GenBank/DDBJ databases">
        <title>Genomic Encyclopedia of Type Strains, Phase IV (KMG-IV): sequencing the most valuable type-strain genomes for metagenomic binning, comparative biology and taxonomic classification.</title>
        <authorList>
            <person name="Goeker M."/>
        </authorList>
    </citation>
    <scope>NUCLEOTIDE SEQUENCE [LARGE SCALE GENOMIC DNA]</scope>
    <source>
        <strain evidence="5 6">DSM 7051</strain>
    </source>
</reference>
<dbReference type="PANTHER" id="PTHR44688:SF16">
    <property type="entry name" value="DNA-BINDING TRANSCRIPTIONAL ACTIVATOR DEVR_DOSR"/>
    <property type="match status" value="1"/>
</dbReference>
<evidence type="ECO:0000259" key="4">
    <source>
        <dbReference type="PROSITE" id="PS50043"/>
    </source>
</evidence>
<dbReference type="CDD" id="cd06170">
    <property type="entry name" value="LuxR_C_like"/>
    <property type="match status" value="1"/>
</dbReference>
<dbReference type="Gene3D" id="1.10.10.10">
    <property type="entry name" value="Winged helix-like DNA-binding domain superfamily/Winged helix DNA-binding domain"/>
    <property type="match status" value="1"/>
</dbReference>
<dbReference type="Pfam" id="PF00196">
    <property type="entry name" value="GerE"/>
    <property type="match status" value="1"/>
</dbReference>
<dbReference type="SMART" id="SM00421">
    <property type="entry name" value="HTH_LUXR"/>
    <property type="match status" value="1"/>
</dbReference>
<organism evidence="5 6">
    <name type="scientific">Aminobacter aganoensis</name>
    <dbReference type="NCBI Taxonomy" id="83264"/>
    <lineage>
        <taxon>Bacteria</taxon>
        <taxon>Pseudomonadati</taxon>
        <taxon>Pseudomonadota</taxon>
        <taxon>Alphaproteobacteria</taxon>
        <taxon>Hyphomicrobiales</taxon>
        <taxon>Phyllobacteriaceae</taxon>
        <taxon>Aminobacter</taxon>
    </lineage>
</organism>
<comment type="caution">
    <text evidence="5">The sequence shown here is derived from an EMBL/GenBank/DDBJ whole genome shotgun (WGS) entry which is preliminary data.</text>
</comment>
<evidence type="ECO:0000256" key="3">
    <source>
        <dbReference type="ARBA" id="ARBA00023163"/>
    </source>
</evidence>
<dbReference type="GO" id="GO:0006355">
    <property type="term" value="P:regulation of DNA-templated transcription"/>
    <property type="evidence" value="ECO:0007669"/>
    <property type="project" value="InterPro"/>
</dbReference>
<evidence type="ECO:0000256" key="2">
    <source>
        <dbReference type="ARBA" id="ARBA00023125"/>
    </source>
</evidence>
<accession>A0A7X0KMT7</accession>
<feature type="domain" description="HTH luxR-type" evidence="4">
    <location>
        <begin position="276"/>
        <end position="341"/>
    </location>
</feature>
<evidence type="ECO:0000313" key="6">
    <source>
        <dbReference type="Proteomes" id="UP000536262"/>
    </source>
</evidence>
<dbReference type="AlphaFoldDB" id="A0A7X0KMT7"/>
<keyword evidence="6" id="KW-1185">Reference proteome</keyword>
<dbReference type="RefSeq" id="WP_184700887.1">
    <property type="nucleotide sequence ID" value="NZ_BAABEG010000002.1"/>
</dbReference>
<dbReference type="GO" id="GO:0003677">
    <property type="term" value="F:DNA binding"/>
    <property type="evidence" value="ECO:0007669"/>
    <property type="project" value="UniProtKB-KW"/>
</dbReference>
<sequence length="345" mass="39325">MYDNLIGAIQSIGTSEFYRPLIDIAKREVEADVEWVVRYSPHVPPALIHCGKRPQTPVSVDFDMVNKLYDEGFYRLDPWLRYWTSYKTAGLVTPDTLPGHFAKDDFYSALKPFLGDMDVMVMFLPAFGGNCVALFLERETPFDMDERTKFLSLFPAMLALHKVHIQNLMTQTWLGAPAERSAALQLPSAVQIRDGAGRVVYESESWLAARKQNQGFARAVESVRGKGDGKSIKTDVGMFHVDRMDFPELWGRELSVVTYEVNGKVRSSLDIDKAIDDFEPTDFTPREREMVRLMLLGNSNERMAEKLSIGIGTIRNHRKRIYDKLYISAERDLFSMFLSSLNENA</sequence>
<dbReference type="InterPro" id="IPR016032">
    <property type="entry name" value="Sig_transdc_resp-reg_C-effctor"/>
</dbReference>
<dbReference type="SUPFAM" id="SSF46894">
    <property type="entry name" value="C-terminal effector domain of the bipartite response regulators"/>
    <property type="match status" value="1"/>
</dbReference>
<evidence type="ECO:0000313" key="5">
    <source>
        <dbReference type="EMBL" id="MBB6356475.1"/>
    </source>
</evidence>
<dbReference type="InterPro" id="IPR036388">
    <property type="entry name" value="WH-like_DNA-bd_sf"/>
</dbReference>
<dbReference type="PANTHER" id="PTHR44688">
    <property type="entry name" value="DNA-BINDING TRANSCRIPTIONAL ACTIVATOR DEVR_DOSR"/>
    <property type="match status" value="1"/>
</dbReference>
<name>A0A7X0KMT7_9HYPH</name>
<keyword evidence="2 5" id="KW-0238">DNA-binding</keyword>
<dbReference type="InterPro" id="IPR000792">
    <property type="entry name" value="Tscrpt_reg_LuxR_C"/>
</dbReference>